<protein>
    <submittedName>
        <fullName evidence="9">T box transcription factor TBX20</fullName>
    </submittedName>
</protein>
<dbReference type="GO" id="GO:0045893">
    <property type="term" value="P:positive regulation of DNA-templated transcription"/>
    <property type="evidence" value="ECO:0007669"/>
    <property type="project" value="InterPro"/>
</dbReference>
<accession>A0A8E0VII6</accession>
<keyword evidence="10" id="KW-1185">Reference proteome</keyword>
<dbReference type="GO" id="GO:0000785">
    <property type="term" value="C:chromatin"/>
    <property type="evidence" value="ECO:0007669"/>
    <property type="project" value="TreeGrafter"/>
</dbReference>
<dbReference type="InterPro" id="IPR046360">
    <property type="entry name" value="T-box_DNA-bd"/>
</dbReference>
<evidence type="ECO:0000256" key="5">
    <source>
        <dbReference type="ARBA" id="ARBA00023242"/>
    </source>
</evidence>
<organism evidence="9 10">
    <name type="scientific">Fasciolopsis buskii</name>
    <dbReference type="NCBI Taxonomy" id="27845"/>
    <lineage>
        <taxon>Eukaryota</taxon>
        <taxon>Metazoa</taxon>
        <taxon>Spiralia</taxon>
        <taxon>Lophotrochozoa</taxon>
        <taxon>Platyhelminthes</taxon>
        <taxon>Trematoda</taxon>
        <taxon>Digenea</taxon>
        <taxon>Plagiorchiida</taxon>
        <taxon>Echinostomata</taxon>
        <taxon>Echinostomatoidea</taxon>
        <taxon>Fasciolidae</taxon>
        <taxon>Fasciolopsis</taxon>
    </lineage>
</organism>
<dbReference type="PANTHER" id="PTHR11267:SF190">
    <property type="entry name" value="T-BOX TRANSCRIPTION FACTOR TBX20"/>
    <property type="match status" value="1"/>
</dbReference>
<dbReference type="GO" id="GO:0000981">
    <property type="term" value="F:DNA-binding transcription factor activity, RNA polymerase II-specific"/>
    <property type="evidence" value="ECO:0007669"/>
    <property type="project" value="TreeGrafter"/>
</dbReference>
<gene>
    <name evidence="9" type="ORF">FBUS_00816</name>
</gene>
<dbReference type="GO" id="GO:0001708">
    <property type="term" value="P:cell fate specification"/>
    <property type="evidence" value="ECO:0007669"/>
    <property type="project" value="TreeGrafter"/>
</dbReference>
<keyword evidence="4" id="KW-0804">Transcription</keyword>
<dbReference type="PROSITE" id="PS01283">
    <property type="entry name" value="TBOX_1"/>
    <property type="match status" value="1"/>
</dbReference>
<evidence type="ECO:0000256" key="6">
    <source>
        <dbReference type="PROSITE-ProRule" id="PRU00201"/>
    </source>
</evidence>
<evidence type="ECO:0000256" key="3">
    <source>
        <dbReference type="ARBA" id="ARBA00023125"/>
    </source>
</evidence>
<feature type="compositionally biased region" description="Low complexity" evidence="7">
    <location>
        <begin position="188"/>
        <end position="202"/>
    </location>
</feature>
<evidence type="ECO:0000313" key="9">
    <source>
        <dbReference type="EMBL" id="KAA0190243.1"/>
    </source>
</evidence>
<evidence type="ECO:0000259" key="8">
    <source>
        <dbReference type="PROSITE" id="PS50252"/>
    </source>
</evidence>
<dbReference type="FunFam" id="2.60.40.820:FF:000008">
    <property type="entry name" value="T-box transcription factor TBX20"/>
    <property type="match status" value="1"/>
</dbReference>
<feature type="region of interest" description="Disordered" evidence="7">
    <location>
        <begin position="31"/>
        <end position="59"/>
    </location>
</feature>
<name>A0A8E0VII6_9TREM</name>
<dbReference type="OrthoDB" id="7442607at2759"/>
<dbReference type="InterPro" id="IPR001699">
    <property type="entry name" value="TF_T-box"/>
</dbReference>
<dbReference type="GO" id="GO:0000978">
    <property type="term" value="F:RNA polymerase II cis-regulatory region sequence-specific DNA binding"/>
    <property type="evidence" value="ECO:0007669"/>
    <property type="project" value="InterPro"/>
</dbReference>
<feature type="region of interest" description="Disordered" evidence="7">
    <location>
        <begin position="274"/>
        <end position="296"/>
    </location>
</feature>
<dbReference type="SUPFAM" id="SSF49417">
    <property type="entry name" value="p53-like transcription factors"/>
    <property type="match status" value="1"/>
</dbReference>
<dbReference type="Gene3D" id="2.60.40.820">
    <property type="entry name" value="Transcription factor, T-box"/>
    <property type="match status" value="1"/>
</dbReference>
<dbReference type="AlphaFoldDB" id="A0A8E0VII6"/>
<feature type="domain" description="T-box" evidence="8">
    <location>
        <begin position="308"/>
        <end position="499"/>
    </location>
</feature>
<dbReference type="EMBL" id="LUCM01007265">
    <property type="protein sequence ID" value="KAA0190243.1"/>
    <property type="molecule type" value="Genomic_DNA"/>
</dbReference>
<comment type="subcellular location">
    <subcellularLocation>
        <location evidence="1 6">Nucleus</location>
    </subcellularLocation>
</comment>
<dbReference type="GO" id="GO:0005634">
    <property type="term" value="C:nucleus"/>
    <property type="evidence" value="ECO:0007669"/>
    <property type="project" value="UniProtKB-SubCell"/>
</dbReference>
<evidence type="ECO:0000256" key="2">
    <source>
        <dbReference type="ARBA" id="ARBA00023015"/>
    </source>
</evidence>
<dbReference type="PANTHER" id="PTHR11267">
    <property type="entry name" value="T-BOX PROTEIN-RELATED"/>
    <property type="match status" value="1"/>
</dbReference>
<evidence type="ECO:0000256" key="1">
    <source>
        <dbReference type="ARBA" id="ARBA00004123"/>
    </source>
</evidence>
<dbReference type="SMART" id="SM00425">
    <property type="entry name" value="TBOX"/>
    <property type="match status" value="1"/>
</dbReference>
<dbReference type="InterPro" id="IPR036960">
    <property type="entry name" value="T-box_sf"/>
</dbReference>
<dbReference type="PRINTS" id="PR00937">
    <property type="entry name" value="TBOX"/>
</dbReference>
<dbReference type="InterPro" id="IPR018186">
    <property type="entry name" value="TF_T-box_CS"/>
</dbReference>
<evidence type="ECO:0000256" key="7">
    <source>
        <dbReference type="SAM" id="MobiDB-lite"/>
    </source>
</evidence>
<keyword evidence="5 6" id="KW-0539">Nucleus</keyword>
<keyword evidence="2" id="KW-0805">Transcription regulation</keyword>
<comment type="caution">
    <text evidence="6">Lacks conserved residue(s) required for the propagation of feature annotation.</text>
</comment>
<dbReference type="InterPro" id="IPR008967">
    <property type="entry name" value="p53-like_TF_DNA-bd_sf"/>
</dbReference>
<sequence>MIIELKAQDLKQNPHICFSSIAVSQKFQSKGNNLTTRTSPSPFPVVSRSSCSSSPGLDQTTDTMRLATPIAFAANTFPFPVDVTSELPCPCPNVPFSFSNPLDLRGTRQNLSTGIPFGGLHMNSSTDRQRTVVSSPSAFDLKDYFSGSDVQMHHVKSGSISRSVDFSPPNLPNPRKTDCSTTTSLSFPNPSTPTTTAVTRPTIASSSPVSHSSMTCTSTSTLSSSSSSSLSCEETNSPIRSASTAVKSAARKRGSTCGKDDMLTDRPVAYCHSSVQAKTSRKPADKAASNQASRTGGTQQLAAIRCHLETGDLWEKFNELGTEMIITKSGRRMFPVIRVSFTGLDPEAKYLVLMDIVPVDCKRYRYAYHRSSWLVAGKADPELHLRHYVHPDSPFTGEQLTKQTVSFEKLKLTNNVLDRHGYIILNSMHKYQPRVHLVRRSATDPMTFVPGKFPDSLQSDEIKTFEFPETVFIAVTAYQNQLITKLKIDCNPFAKGFRDSSRLTEFER</sequence>
<keyword evidence="3 6" id="KW-0238">DNA-binding</keyword>
<feature type="region of interest" description="Disordered" evidence="7">
    <location>
        <begin position="156"/>
        <end position="236"/>
    </location>
</feature>
<evidence type="ECO:0000256" key="4">
    <source>
        <dbReference type="ARBA" id="ARBA00023163"/>
    </source>
</evidence>
<dbReference type="PROSITE" id="PS50252">
    <property type="entry name" value="TBOX_3"/>
    <property type="match status" value="1"/>
</dbReference>
<dbReference type="CDD" id="cd20193">
    <property type="entry name" value="T-box_TBX20-like"/>
    <property type="match status" value="1"/>
</dbReference>
<proteinExistence type="predicted"/>
<comment type="caution">
    <text evidence="9">The sequence shown here is derived from an EMBL/GenBank/DDBJ whole genome shotgun (WGS) entry which is preliminary data.</text>
</comment>
<evidence type="ECO:0000313" key="10">
    <source>
        <dbReference type="Proteomes" id="UP000728185"/>
    </source>
</evidence>
<feature type="compositionally biased region" description="Low complexity" evidence="7">
    <location>
        <begin position="44"/>
        <end position="55"/>
    </location>
</feature>
<dbReference type="GO" id="GO:0048731">
    <property type="term" value="P:system development"/>
    <property type="evidence" value="ECO:0007669"/>
    <property type="project" value="UniProtKB-ARBA"/>
</dbReference>
<dbReference type="Proteomes" id="UP000728185">
    <property type="component" value="Unassembled WGS sequence"/>
</dbReference>
<reference evidence="9" key="1">
    <citation type="submission" date="2019-05" db="EMBL/GenBank/DDBJ databases">
        <title>Annotation for the trematode Fasciolopsis buski.</title>
        <authorList>
            <person name="Choi Y.-J."/>
        </authorList>
    </citation>
    <scope>NUCLEOTIDE SEQUENCE</scope>
    <source>
        <strain evidence="9">HT</strain>
        <tissue evidence="9">Whole worm</tissue>
    </source>
</reference>
<feature type="compositionally biased region" description="Low complexity" evidence="7">
    <location>
        <begin position="210"/>
        <end position="236"/>
    </location>
</feature>
<dbReference type="Pfam" id="PF00907">
    <property type="entry name" value="T-box"/>
    <property type="match status" value="1"/>
</dbReference>